<comment type="caution">
    <text evidence="1">The sequence shown here is derived from an EMBL/GenBank/DDBJ whole genome shotgun (WGS) entry which is preliminary data.</text>
</comment>
<organism evidence="1 2">
    <name type="scientific">Candidatus Beckwithbacteria bacterium GW2011_GWA2_43_10</name>
    <dbReference type="NCBI Taxonomy" id="1618369"/>
    <lineage>
        <taxon>Bacteria</taxon>
        <taxon>Candidatus Beckwithiibacteriota</taxon>
    </lineage>
</organism>
<evidence type="ECO:0000313" key="1">
    <source>
        <dbReference type="EMBL" id="KKS78880.1"/>
    </source>
</evidence>
<proteinExistence type="predicted"/>
<evidence type="ECO:0000313" key="2">
    <source>
        <dbReference type="Proteomes" id="UP000034213"/>
    </source>
</evidence>
<dbReference type="Proteomes" id="UP000034213">
    <property type="component" value="Unassembled WGS sequence"/>
</dbReference>
<dbReference type="EMBL" id="LCEW01000048">
    <property type="protein sequence ID" value="KKS78880.1"/>
    <property type="molecule type" value="Genomic_DNA"/>
</dbReference>
<reference evidence="1 2" key="1">
    <citation type="journal article" date="2015" name="Nature">
        <title>rRNA introns, odd ribosomes, and small enigmatic genomes across a large radiation of phyla.</title>
        <authorList>
            <person name="Brown C.T."/>
            <person name="Hug L.A."/>
            <person name="Thomas B.C."/>
            <person name="Sharon I."/>
            <person name="Castelle C.J."/>
            <person name="Singh A."/>
            <person name="Wilkins M.J."/>
            <person name="Williams K.H."/>
            <person name="Banfield J.F."/>
        </authorList>
    </citation>
    <scope>NUCLEOTIDE SEQUENCE [LARGE SCALE GENOMIC DNA]</scope>
</reference>
<accession>A0A0G1BZX6</accession>
<protein>
    <submittedName>
        <fullName evidence="1">Uncharacterized protein</fullName>
    </submittedName>
</protein>
<gene>
    <name evidence="1" type="ORF">UV54_C0048G0002</name>
</gene>
<dbReference type="STRING" id="1618369.UV54_C0048G0002"/>
<dbReference type="AlphaFoldDB" id="A0A0G1BZX6"/>
<sequence length="90" mass="9778">MTKFIPYLVIALLIVGAAIVVSGKLKNQPSYQTADIQQEEQLPVSETKLETKAAIDSAIETELEQLDKELQGVSEADFNASELSNTQLGL</sequence>
<name>A0A0G1BZX6_9BACT</name>